<dbReference type="RefSeq" id="WP_247415483.1">
    <property type="nucleotide sequence ID" value="NZ_JALLGW010000001.1"/>
</dbReference>
<accession>A0ABD5RP48</accession>
<keyword evidence="3" id="KW-1185">Reference proteome</keyword>
<dbReference type="AlphaFoldDB" id="A0ABD5RP48"/>
<sequence length="59" mass="6507">MPSRSTLVSLALLFAAAAGLVGYTQFGWRYEVGTVHVVVAGLLVVCWFVLQMTIHDWQP</sequence>
<keyword evidence="1" id="KW-1133">Transmembrane helix</keyword>
<organism evidence="2 3">
    <name type="scientific">Halomarina salina</name>
    <dbReference type="NCBI Taxonomy" id="1872699"/>
    <lineage>
        <taxon>Archaea</taxon>
        <taxon>Methanobacteriati</taxon>
        <taxon>Methanobacteriota</taxon>
        <taxon>Stenosarchaea group</taxon>
        <taxon>Halobacteria</taxon>
        <taxon>Halobacteriales</taxon>
        <taxon>Natronomonadaceae</taxon>
        <taxon>Halomarina</taxon>
    </lineage>
</organism>
<keyword evidence="1" id="KW-0812">Transmembrane</keyword>
<dbReference type="EMBL" id="JBHSQH010000001">
    <property type="protein sequence ID" value="MFC5972320.1"/>
    <property type="molecule type" value="Genomic_DNA"/>
</dbReference>
<dbReference type="Proteomes" id="UP001596099">
    <property type="component" value="Unassembled WGS sequence"/>
</dbReference>
<protein>
    <submittedName>
        <fullName evidence="2">Uncharacterized protein</fullName>
    </submittedName>
</protein>
<evidence type="ECO:0000313" key="2">
    <source>
        <dbReference type="EMBL" id="MFC5972320.1"/>
    </source>
</evidence>
<proteinExistence type="predicted"/>
<gene>
    <name evidence="2" type="ORF">ACFPYI_13345</name>
</gene>
<evidence type="ECO:0000313" key="3">
    <source>
        <dbReference type="Proteomes" id="UP001596099"/>
    </source>
</evidence>
<name>A0ABD5RP48_9EURY</name>
<comment type="caution">
    <text evidence="2">The sequence shown here is derived from an EMBL/GenBank/DDBJ whole genome shotgun (WGS) entry which is preliminary data.</text>
</comment>
<evidence type="ECO:0000256" key="1">
    <source>
        <dbReference type="SAM" id="Phobius"/>
    </source>
</evidence>
<keyword evidence="1" id="KW-0472">Membrane</keyword>
<feature type="transmembrane region" description="Helical" evidence="1">
    <location>
        <begin position="32"/>
        <end position="50"/>
    </location>
</feature>
<reference evidence="2 3" key="1">
    <citation type="journal article" date="2019" name="Int. J. Syst. Evol. Microbiol.">
        <title>The Global Catalogue of Microorganisms (GCM) 10K type strain sequencing project: providing services to taxonomists for standard genome sequencing and annotation.</title>
        <authorList>
            <consortium name="The Broad Institute Genomics Platform"/>
            <consortium name="The Broad Institute Genome Sequencing Center for Infectious Disease"/>
            <person name="Wu L."/>
            <person name="Ma J."/>
        </authorList>
    </citation>
    <scope>NUCLEOTIDE SEQUENCE [LARGE SCALE GENOMIC DNA]</scope>
    <source>
        <strain evidence="2 3">CGMCC 1.12543</strain>
    </source>
</reference>